<evidence type="ECO:0000313" key="1">
    <source>
        <dbReference type="EMBL" id="MBW0502551.1"/>
    </source>
</evidence>
<dbReference type="Gene3D" id="3.30.420.10">
    <property type="entry name" value="Ribonuclease H-like superfamily/Ribonuclease H"/>
    <property type="match status" value="1"/>
</dbReference>
<protein>
    <recommendedName>
        <fullName evidence="3">Integrase catalytic domain-containing protein</fullName>
    </recommendedName>
</protein>
<dbReference type="InterPro" id="IPR036397">
    <property type="entry name" value="RNaseH_sf"/>
</dbReference>
<dbReference type="EMBL" id="AVOT02016880">
    <property type="protein sequence ID" value="MBW0502551.1"/>
    <property type="molecule type" value="Genomic_DNA"/>
</dbReference>
<dbReference type="InterPro" id="IPR012337">
    <property type="entry name" value="RNaseH-like_sf"/>
</dbReference>
<comment type="caution">
    <text evidence="1">The sequence shown here is derived from an EMBL/GenBank/DDBJ whole genome shotgun (WGS) entry which is preliminary data.</text>
</comment>
<sequence length="100" mass="11816">MWNSIIIHKALVKNIISNRDSKLTSDLWTNLHNLFGKKLLFSTDYNPKADRLAEMIIQALEDMIRRFCAYGLYFNDSEGFTHYWCTIIPDLELEYKTSIH</sequence>
<accession>A0A9Q3DLB1</accession>
<dbReference type="SUPFAM" id="SSF53098">
    <property type="entry name" value="Ribonuclease H-like"/>
    <property type="match status" value="1"/>
</dbReference>
<name>A0A9Q3DLB1_9BASI</name>
<dbReference type="AlphaFoldDB" id="A0A9Q3DLB1"/>
<evidence type="ECO:0008006" key="3">
    <source>
        <dbReference type="Google" id="ProtNLM"/>
    </source>
</evidence>
<keyword evidence="2" id="KW-1185">Reference proteome</keyword>
<gene>
    <name evidence="1" type="ORF">O181_042266</name>
</gene>
<dbReference type="GO" id="GO:0003676">
    <property type="term" value="F:nucleic acid binding"/>
    <property type="evidence" value="ECO:0007669"/>
    <property type="project" value="InterPro"/>
</dbReference>
<reference evidence="1" key="1">
    <citation type="submission" date="2021-03" db="EMBL/GenBank/DDBJ databases">
        <title>Draft genome sequence of rust myrtle Austropuccinia psidii MF-1, a brazilian biotype.</title>
        <authorList>
            <person name="Quecine M.C."/>
            <person name="Pachon D.M.R."/>
            <person name="Bonatelli M.L."/>
            <person name="Correr F.H."/>
            <person name="Franceschini L.M."/>
            <person name="Leite T.F."/>
            <person name="Margarido G.R.A."/>
            <person name="Almeida C.A."/>
            <person name="Ferrarezi J.A."/>
            <person name="Labate C.A."/>
        </authorList>
    </citation>
    <scope>NUCLEOTIDE SEQUENCE</scope>
    <source>
        <strain evidence="1">MF-1</strain>
    </source>
</reference>
<dbReference type="Proteomes" id="UP000765509">
    <property type="component" value="Unassembled WGS sequence"/>
</dbReference>
<evidence type="ECO:0000313" key="2">
    <source>
        <dbReference type="Proteomes" id="UP000765509"/>
    </source>
</evidence>
<proteinExistence type="predicted"/>
<organism evidence="1 2">
    <name type="scientific">Austropuccinia psidii MF-1</name>
    <dbReference type="NCBI Taxonomy" id="1389203"/>
    <lineage>
        <taxon>Eukaryota</taxon>
        <taxon>Fungi</taxon>
        <taxon>Dikarya</taxon>
        <taxon>Basidiomycota</taxon>
        <taxon>Pucciniomycotina</taxon>
        <taxon>Pucciniomycetes</taxon>
        <taxon>Pucciniales</taxon>
        <taxon>Sphaerophragmiaceae</taxon>
        <taxon>Austropuccinia</taxon>
    </lineage>
</organism>